<comment type="caution">
    <text evidence="1">The sequence shown here is derived from an EMBL/GenBank/DDBJ whole genome shotgun (WGS) entry which is preliminary data.</text>
</comment>
<organism evidence="1 2">
    <name type="scientific">Ensete ventricosum</name>
    <name type="common">Abyssinian banana</name>
    <name type="synonym">Musa ensete</name>
    <dbReference type="NCBI Taxonomy" id="4639"/>
    <lineage>
        <taxon>Eukaryota</taxon>
        <taxon>Viridiplantae</taxon>
        <taxon>Streptophyta</taxon>
        <taxon>Embryophyta</taxon>
        <taxon>Tracheophyta</taxon>
        <taxon>Spermatophyta</taxon>
        <taxon>Magnoliopsida</taxon>
        <taxon>Liliopsida</taxon>
        <taxon>Zingiberales</taxon>
        <taxon>Musaceae</taxon>
        <taxon>Ensete</taxon>
    </lineage>
</organism>
<dbReference type="EMBL" id="JAQQAF010000003">
    <property type="protein sequence ID" value="KAJ8501295.1"/>
    <property type="molecule type" value="Genomic_DNA"/>
</dbReference>
<dbReference type="Proteomes" id="UP001222027">
    <property type="component" value="Unassembled WGS sequence"/>
</dbReference>
<name>A0AAV8PYI3_ENSVE</name>
<dbReference type="AlphaFoldDB" id="A0AAV8PYI3"/>
<sequence length="107" mass="11868">MISQCTQLAQVSSCSSSSSALVEPTLELLRKLDVAILNDDLMLLSISANSTLGLKEVHLGASTHSLPLYPPNLIFFMRSTKWHVELCSLMVIPKFFSRSEEILFLVN</sequence>
<keyword evidence="2" id="KW-1185">Reference proteome</keyword>
<reference evidence="1 2" key="1">
    <citation type="submission" date="2022-12" db="EMBL/GenBank/DDBJ databases">
        <title>Chromosome-scale assembly of the Ensete ventricosum genome.</title>
        <authorList>
            <person name="Dussert Y."/>
            <person name="Stocks J."/>
            <person name="Wendawek A."/>
            <person name="Woldeyes F."/>
            <person name="Nichols R.A."/>
            <person name="Borrell J.S."/>
        </authorList>
    </citation>
    <scope>NUCLEOTIDE SEQUENCE [LARGE SCALE GENOMIC DNA]</scope>
    <source>
        <strain evidence="2">cv. Maze</strain>
        <tissue evidence="1">Seeds</tissue>
    </source>
</reference>
<protein>
    <submittedName>
        <fullName evidence="1">Uncharacterized protein</fullName>
    </submittedName>
</protein>
<proteinExistence type="predicted"/>
<evidence type="ECO:0000313" key="2">
    <source>
        <dbReference type="Proteomes" id="UP001222027"/>
    </source>
</evidence>
<accession>A0AAV8PYI3</accession>
<gene>
    <name evidence="1" type="ORF">OPV22_011847</name>
</gene>
<evidence type="ECO:0000313" key="1">
    <source>
        <dbReference type="EMBL" id="KAJ8501295.1"/>
    </source>
</evidence>